<dbReference type="PROSITE" id="PS50071">
    <property type="entry name" value="HOMEOBOX_2"/>
    <property type="match status" value="1"/>
</dbReference>
<accession>A0A9Q0M2L8</accession>
<feature type="compositionally biased region" description="Polar residues" evidence="7">
    <location>
        <begin position="354"/>
        <end position="372"/>
    </location>
</feature>
<proteinExistence type="inferred from homology"/>
<keyword evidence="3 6" id="KW-0238">DNA-binding</keyword>
<dbReference type="PANTHER" id="PTHR11850">
    <property type="entry name" value="HOMEOBOX PROTEIN TRANSCRIPTION FACTORS"/>
    <property type="match status" value="1"/>
</dbReference>
<evidence type="ECO:0000313" key="9">
    <source>
        <dbReference type="EMBL" id="KAJ6217717.1"/>
    </source>
</evidence>
<name>A0A9Q0M2L8_BLOTA</name>
<dbReference type="OMA" id="NGHRMAH"/>
<protein>
    <recommendedName>
        <fullName evidence="8">Homeobox domain-containing protein</fullName>
    </recommendedName>
</protein>
<dbReference type="InterPro" id="IPR008422">
    <property type="entry name" value="KN_HD"/>
</dbReference>
<dbReference type="SUPFAM" id="SSF46689">
    <property type="entry name" value="Homeodomain-like"/>
    <property type="match status" value="1"/>
</dbReference>
<evidence type="ECO:0000256" key="6">
    <source>
        <dbReference type="PROSITE-ProRule" id="PRU00108"/>
    </source>
</evidence>
<comment type="similarity">
    <text evidence="2">Belongs to the TALE/MEIS homeobox family.</text>
</comment>
<dbReference type="GO" id="GO:0006355">
    <property type="term" value="P:regulation of DNA-templated transcription"/>
    <property type="evidence" value="ECO:0007669"/>
    <property type="project" value="InterPro"/>
</dbReference>
<dbReference type="GO" id="GO:0048646">
    <property type="term" value="P:anatomical structure formation involved in morphogenesis"/>
    <property type="evidence" value="ECO:0007669"/>
    <property type="project" value="UniProtKB-ARBA"/>
</dbReference>
<dbReference type="Pfam" id="PF05920">
    <property type="entry name" value="Homeobox_KN"/>
    <property type="match status" value="1"/>
</dbReference>
<dbReference type="FunFam" id="1.10.10.60:FF:000004">
    <property type="entry name" value="Meis2 homeobox isoform 2c"/>
    <property type="match status" value="1"/>
</dbReference>
<dbReference type="SMART" id="SM00389">
    <property type="entry name" value="HOX"/>
    <property type="match status" value="1"/>
</dbReference>
<dbReference type="Gene3D" id="1.10.10.60">
    <property type="entry name" value="Homeodomain-like"/>
    <property type="match status" value="1"/>
</dbReference>
<dbReference type="GO" id="GO:0000987">
    <property type="term" value="F:cis-regulatory region sequence-specific DNA binding"/>
    <property type="evidence" value="ECO:0007669"/>
    <property type="project" value="UniProtKB-ARBA"/>
</dbReference>
<keyword evidence="10" id="KW-1185">Reference proteome</keyword>
<evidence type="ECO:0000256" key="2">
    <source>
        <dbReference type="ARBA" id="ARBA00009661"/>
    </source>
</evidence>
<evidence type="ECO:0000256" key="4">
    <source>
        <dbReference type="ARBA" id="ARBA00023155"/>
    </source>
</evidence>
<evidence type="ECO:0000256" key="3">
    <source>
        <dbReference type="ARBA" id="ARBA00023125"/>
    </source>
</evidence>
<feature type="region of interest" description="Disordered" evidence="7">
    <location>
        <begin position="169"/>
        <end position="225"/>
    </location>
</feature>
<evidence type="ECO:0000256" key="5">
    <source>
        <dbReference type="ARBA" id="ARBA00023242"/>
    </source>
</evidence>
<keyword evidence="5 6" id="KW-0539">Nucleus</keyword>
<dbReference type="GO" id="GO:0001654">
    <property type="term" value="P:eye development"/>
    <property type="evidence" value="ECO:0007669"/>
    <property type="project" value="UniProtKB-ARBA"/>
</dbReference>
<dbReference type="EMBL" id="JAPWDV010000003">
    <property type="protein sequence ID" value="KAJ6217717.1"/>
    <property type="molecule type" value="Genomic_DNA"/>
</dbReference>
<evidence type="ECO:0000256" key="7">
    <source>
        <dbReference type="SAM" id="MobiDB-lite"/>
    </source>
</evidence>
<dbReference type="CDD" id="cd00086">
    <property type="entry name" value="homeodomain"/>
    <property type="match status" value="1"/>
</dbReference>
<feature type="compositionally biased region" description="Polar residues" evidence="7">
    <location>
        <begin position="382"/>
        <end position="392"/>
    </location>
</feature>
<feature type="region of interest" description="Disordered" evidence="7">
    <location>
        <begin position="354"/>
        <end position="442"/>
    </location>
</feature>
<dbReference type="InterPro" id="IPR050224">
    <property type="entry name" value="TALE_homeobox"/>
</dbReference>
<dbReference type="Proteomes" id="UP001142055">
    <property type="component" value="Chromosome 3"/>
</dbReference>
<feature type="domain" description="Homeobox" evidence="8">
    <location>
        <begin position="433"/>
        <end position="496"/>
    </location>
</feature>
<dbReference type="InterPro" id="IPR009057">
    <property type="entry name" value="Homeodomain-like_sf"/>
</dbReference>
<dbReference type="GO" id="GO:0048663">
    <property type="term" value="P:neuron fate commitment"/>
    <property type="evidence" value="ECO:0007669"/>
    <property type="project" value="UniProtKB-ARBA"/>
</dbReference>
<feature type="compositionally biased region" description="Gly residues" evidence="7">
    <location>
        <begin position="185"/>
        <end position="204"/>
    </location>
</feature>
<dbReference type="GO" id="GO:0005634">
    <property type="term" value="C:nucleus"/>
    <property type="evidence" value="ECO:0007669"/>
    <property type="project" value="UniProtKB-SubCell"/>
</dbReference>
<sequence length="607" mass="65925">MDNPYSMSLSSGHAAHLNHGPPPPPSMHNSYHGNNHVMSNNVMGVVPDVHKRDKDAIYSHPLFPLLALIFEKCELATCTPREPGSTGGDVCSSESFNDDVAAFAKAARDEKHYYVPNPELDSLMVQAIQVLRFHLLELEKVHELCDNFCQRYISCLKGKMPIDLVIDERDTKPDLGDNNNSSSNGSGGPTGIGGASNGGRGGSADAGHHSDSASTPDHQFSELQKVDRPKAQCVVSKNVCLYKRASERIARVTKKGNEMKQDKMGKLFGTGPIVVFPRFNAPRRFVHLIHSVSIVVELLQLQASDIPFSIMIVPNLPGQAVHLSHIAANHHLKRPPSMGKCVHHFDERSRVIAFTNQQKKGRPPSQSLNSYGHSVHDDVRSPTGSTGTPGPLSQQPSSQQSTDNNSEAGSFLGDASIGSGDGTGDDDDDDRSKKRQKKRGIFPKVATNIMRAWLFQHLTHPYPSEDQKKQLAQDTGLTILQVNNWFINARRRIVQPMIDQSNRADLGGSLGSAGSAYSPDPNMGYLMDSPGQFRTPGMQDGPMGMGMGGLGYSSINPQLRSPVHSQMLLPGHPHASMMMGHPMGHPGIPQGSPYDGSGQHIMDIHAS</sequence>
<evidence type="ECO:0000256" key="1">
    <source>
        <dbReference type="ARBA" id="ARBA00004123"/>
    </source>
</evidence>
<organism evidence="9 10">
    <name type="scientific">Blomia tropicalis</name>
    <name type="common">Mite</name>
    <dbReference type="NCBI Taxonomy" id="40697"/>
    <lineage>
        <taxon>Eukaryota</taxon>
        <taxon>Metazoa</taxon>
        <taxon>Ecdysozoa</taxon>
        <taxon>Arthropoda</taxon>
        <taxon>Chelicerata</taxon>
        <taxon>Arachnida</taxon>
        <taxon>Acari</taxon>
        <taxon>Acariformes</taxon>
        <taxon>Sarcoptiformes</taxon>
        <taxon>Astigmata</taxon>
        <taxon>Glycyphagoidea</taxon>
        <taxon>Echimyopodidae</taxon>
        <taxon>Blomia</taxon>
    </lineage>
</organism>
<feature type="DNA-binding region" description="Homeobox" evidence="6">
    <location>
        <begin position="435"/>
        <end position="497"/>
    </location>
</feature>
<dbReference type="InterPro" id="IPR001356">
    <property type="entry name" value="HD"/>
</dbReference>
<feature type="region of interest" description="Disordered" evidence="7">
    <location>
        <begin position="1"/>
        <end position="31"/>
    </location>
</feature>
<dbReference type="Pfam" id="PF16493">
    <property type="entry name" value="Meis_PKNOX_N"/>
    <property type="match status" value="1"/>
</dbReference>
<keyword evidence="4 6" id="KW-0371">Homeobox</keyword>
<dbReference type="InterPro" id="IPR032453">
    <property type="entry name" value="PKNOX/Meis_N"/>
</dbReference>
<dbReference type="AlphaFoldDB" id="A0A9Q0M2L8"/>
<comment type="subcellular location">
    <subcellularLocation>
        <location evidence="1 6">Nucleus</location>
    </subcellularLocation>
</comment>
<feature type="compositionally biased region" description="Polar residues" evidence="7">
    <location>
        <begin position="1"/>
        <end position="11"/>
    </location>
</feature>
<evidence type="ECO:0000313" key="10">
    <source>
        <dbReference type="Proteomes" id="UP001142055"/>
    </source>
</evidence>
<gene>
    <name evidence="9" type="ORF">RDWZM_008874</name>
</gene>
<evidence type="ECO:0000259" key="8">
    <source>
        <dbReference type="PROSITE" id="PS50071"/>
    </source>
</evidence>
<reference evidence="9" key="1">
    <citation type="submission" date="2022-12" db="EMBL/GenBank/DDBJ databases">
        <title>Genome assemblies of Blomia tropicalis.</title>
        <authorList>
            <person name="Cui Y."/>
        </authorList>
    </citation>
    <scope>NUCLEOTIDE SEQUENCE</scope>
    <source>
        <tissue evidence="9">Adult mites</tissue>
    </source>
</reference>
<comment type="caution">
    <text evidence="9">The sequence shown here is derived from an EMBL/GenBank/DDBJ whole genome shotgun (WGS) entry which is preliminary data.</text>
</comment>